<dbReference type="GeneID" id="66619163"/>
<organism evidence="4 5">
    <name type="scientific">Glaesserella parasuis serovar 5 (strain SH0165)</name>
    <name type="common">Haemophilus parasuis</name>
    <dbReference type="NCBI Taxonomy" id="557723"/>
    <lineage>
        <taxon>Bacteria</taxon>
        <taxon>Pseudomonadati</taxon>
        <taxon>Pseudomonadota</taxon>
        <taxon>Gammaproteobacteria</taxon>
        <taxon>Pasteurellales</taxon>
        <taxon>Pasteurellaceae</taxon>
        <taxon>Glaesserella</taxon>
    </lineage>
</organism>
<comment type="subcellular location">
    <subcellularLocation>
        <location evidence="1">Cytoplasm</location>
        <location evidence="1">Nucleoid</location>
    </subcellularLocation>
</comment>
<dbReference type="GO" id="GO:0009295">
    <property type="term" value="C:nucleoid"/>
    <property type="evidence" value="ECO:0007669"/>
    <property type="project" value="UniProtKB-SubCell"/>
</dbReference>
<keyword evidence="5" id="KW-1185">Reference proteome</keyword>
<dbReference type="HOGENOM" id="CLU_063050_0_0_6"/>
<comment type="similarity">
    <text evidence="2">Belongs to the YejK family.</text>
</comment>
<dbReference type="Proteomes" id="UP000006743">
    <property type="component" value="Chromosome"/>
</dbReference>
<gene>
    <name evidence="4" type="ordered locus">HAPS_0875</name>
</gene>
<dbReference type="PANTHER" id="PTHR38772:SF1">
    <property type="entry name" value="NUCLEOID-ASSOCIATED PROTEIN YEJK"/>
    <property type="match status" value="1"/>
</dbReference>
<dbReference type="AlphaFoldDB" id="B8F5A2"/>
<dbReference type="InterPro" id="IPR007358">
    <property type="entry name" value="Nucleoid_associated_NdpA"/>
</dbReference>
<dbReference type="STRING" id="557723.HAPS_0875"/>
<sequence>MDIKHIIYHILNKEVQGMPQIIPSPNEIPTTETHVNFLTKLTESYASRAGKGFGQFDSDEDSYPMPRIVREYLVNQDFYAATERMMNTLSTKIQEQPLATGGKVFIVHFAENQNDYLLIAILSEKMAFSTTDWQLVEEEVLALEHLKFAGRINLTAWQAGEQRYISFLKGQGDIAQYFKLFLGCNDVLIAQQETKKLVERLEEFANEQELDVEQKTEFFERAQEHLHEISNNEEPFSAETFANRVWSENPQELKDKLADAENGVADGFIPDKRSIKKLSTFTGKTRHWRLSFDRTAVLSGDIELNSGKIIINNPPESLFGAFE</sequence>
<proteinExistence type="inferred from homology"/>
<reference evidence="4 5" key="1">
    <citation type="journal article" date="2009" name="J. Bacteriol.">
        <title>Complete genome sequence of Haemophilus parasuis SH0165.</title>
        <authorList>
            <person name="Yue M."/>
            <person name="Yang F."/>
            <person name="Yang J."/>
            <person name="Bei W."/>
            <person name="Cai X."/>
            <person name="Chen L."/>
            <person name="Dong J."/>
            <person name="Zhou R."/>
            <person name="Jin M."/>
            <person name="Jin Q."/>
            <person name="Chen H."/>
        </authorList>
    </citation>
    <scope>NUCLEOTIDE SEQUENCE [LARGE SCALE GENOMIC DNA]</scope>
    <source>
        <strain evidence="4 5">SH0165</strain>
    </source>
</reference>
<name>B8F5A2_GLAP5</name>
<protein>
    <submittedName>
        <fullName evidence="4">Conserved hypothetical phage-related protein</fullName>
    </submittedName>
</protein>
<keyword evidence="3" id="KW-0963">Cytoplasm</keyword>
<dbReference type="PANTHER" id="PTHR38772">
    <property type="match status" value="1"/>
</dbReference>
<dbReference type="KEGG" id="hap:HAPS_0875"/>
<evidence type="ECO:0000256" key="2">
    <source>
        <dbReference type="ARBA" id="ARBA00009035"/>
    </source>
</evidence>
<evidence type="ECO:0000313" key="5">
    <source>
        <dbReference type="Proteomes" id="UP000006743"/>
    </source>
</evidence>
<evidence type="ECO:0000256" key="1">
    <source>
        <dbReference type="ARBA" id="ARBA00004453"/>
    </source>
</evidence>
<evidence type="ECO:0000256" key="3">
    <source>
        <dbReference type="ARBA" id="ARBA00022490"/>
    </source>
</evidence>
<dbReference type="PATRIC" id="fig|557723.8.peg.874"/>
<dbReference type="RefSeq" id="WP_012621970.1">
    <property type="nucleotide sequence ID" value="NC_011852.1"/>
</dbReference>
<accession>B8F5A2</accession>
<dbReference type="Pfam" id="PF04245">
    <property type="entry name" value="NA37"/>
    <property type="match status" value="1"/>
</dbReference>
<dbReference type="EMBL" id="CP001321">
    <property type="protein sequence ID" value="ACL32504.1"/>
    <property type="molecule type" value="Genomic_DNA"/>
</dbReference>
<evidence type="ECO:0000313" key="4">
    <source>
        <dbReference type="EMBL" id="ACL32504.1"/>
    </source>
</evidence>